<dbReference type="InterPro" id="IPR013083">
    <property type="entry name" value="Znf_RING/FYVE/PHD"/>
</dbReference>
<dbReference type="InterPro" id="IPR018957">
    <property type="entry name" value="Znf_C3HC4_RING-type"/>
</dbReference>
<accession>A0AAX6FND4</accession>
<feature type="region of interest" description="Disordered" evidence="12">
    <location>
        <begin position="99"/>
        <end position="120"/>
    </location>
</feature>
<evidence type="ECO:0000256" key="3">
    <source>
        <dbReference type="ARBA" id="ARBA00004906"/>
    </source>
</evidence>
<evidence type="ECO:0000256" key="12">
    <source>
        <dbReference type="SAM" id="MobiDB-lite"/>
    </source>
</evidence>
<dbReference type="AlphaFoldDB" id="A0AAX6FND4"/>
<evidence type="ECO:0000256" key="5">
    <source>
        <dbReference type="ARBA" id="ARBA00022723"/>
    </source>
</evidence>
<comment type="catalytic activity">
    <reaction evidence="1 11">
        <text>S-ubiquitinyl-[E2 ubiquitin-conjugating enzyme]-L-cysteine + [acceptor protein]-L-lysine = [E2 ubiquitin-conjugating enzyme]-L-cysteine + N(6)-ubiquitinyl-[acceptor protein]-L-lysine.</text>
        <dbReference type="EC" id="2.3.2.27"/>
    </reaction>
</comment>
<dbReference type="PROSITE" id="PS00518">
    <property type="entry name" value="ZF_RING_1"/>
    <property type="match status" value="1"/>
</dbReference>
<evidence type="ECO:0000256" key="9">
    <source>
        <dbReference type="ARBA" id="ARBA00023136"/>
    </source>
</evidence>
<comment type="domain">
    <text evidence="11">The RING-type zinc finger domain is responsible for E3 ligase activity.</text>
</comment>
<keyword evidence="7 11" id="KW-0833">Ubl conjugation pathway</keyword>
<keyword evidence="11" id="KW-1133">Transmembrane helix</keyword>
<dbReference type="Proteomes" id="UP001140949">
    <property type="component" value="Unassembled WGS sequence"/>
</dbReference>
<evidence type="ECO:0000256" key="2">
    <source>
        <dbReference type="ARBA" id="ARBA00004308"/>
    </source>
</evidence>
<feature type="domain" description="RING-type" evidence="13">
    <location>
        <begin position="39"/>
        <end position="85"/>
    </location>
</feature>
<proteinExistence type="predicted"/>
<keyword evidence="15" id="KW-1185">Reference proteome</keyword>
<reference evidence="14" key="1">
    <citation type="journal article" date="2023" name="GigaByte">
        <title>Genome assembly of the bearded iris, Iris pallida Lam.</title>
        <authorList>
            <person name="Bruccoleri R.E."/>
            <person name="Oakeley E.J."/>
            <person name="Faust A.M.E."/>
            <person name="Altorfer M."/>
            <person name="Dessus-Babus S."/>
            <person name="Burckhardt D."/>
            <person name="Oertli M."/>
            <person name="Naumann U."/>
            <person name="Petersen F."/>
            <person name="Wong J."/>
        </authorList>
    </citation>
    <scope>NUCLEOTIDE SEQUENCE</scope>
    <source>
        <strain evidence="14">GSM-AAB239-AS_SAM_17_03QT</strain>
    </source>
</reference>
<dbReference type="EC" id="2.3.2.27" evidence="11"/>
<dbReference type="GO" id="GO:0006511">
    <property type="term" value="P:ubiquitin-dependent protein catabolic process"/>
    <property type="evidence" value="ECO:0007669"/>
    <property type="project" value="UniProtKB-UniRule"/>
</dbReference>
<dbReference type="PROSITE" id="PS50089">
    <property type="entry name" value="ZF_RING_2"/>
    <property type="match status" value="1"/>
</dbReference>
<organism evidence="14 15">
    <name type="scientific">Iris pallida</name>
    <name type="common">Sweet iris</name>
    <dbReference type="NCBI Taxonomy" id="29817"/>
    <lineage>
        <taxon>Eukaryota</taxon>
        <taxon>Viridiplantae</taxon>
        <taxon>Streptophyta</taxon>
        <taxon>Embryophyta</taxon>
        <taxon>Tracheophyta</taxon>
        <taxon>Spermatophyta</taxon>
        <taxon>Magnoliopsida</taxon>
        <taxon>Liliopsida</taxon>
        <taxon>Asparagales</taxon>
        <taxon>Iridaceae</taxon>
        <taxon>Iridoideae</taxon>
        <taxon>Irideae</taxon>
        <taxon>Iris</taxon>
    </lineage>
</organism>
<evidence type="ECO:0000256" key="1">
    <source>
        <dbReference type="ARBA" id="ARBA00000900"/>
    </source>
</evidence>
<dbReference type="Gene3D" id="3.30.40.10">
    <property type="entry name" value="Zinc/RING finger domain, C3HC4 (zinc finger)"/>
    <property type="match status" value="1"/>
</dbReference>
<keyword evidence="5 11" id="KW-0479">Metal-binding</keyword>
<comment type="pathway">
    <text evidence="3 11">Protein modification; protein ubiquitination.</text>
</comment>
<sequence length="234" mass="25837">MACFNETGDKCFTGQGTLRFRQAAAGDERTPRQAACFDCSICLDAAVDPVVTLCGHLYCWPCIYKWMQAETSSPQSRPQQCPVCKAPVSERALVPIFGRGSLPTDPKGPHQSRLDVPKRPNATRDAVASMMEGQQRPPGVQRPQLQYGGHYTASQWGAGVFSSTATAGGVLQGLAAVAVHPLMSRSNYSMRPYQLDTSGYRSPRERRQEMRVEESLHQIWIFLFCGAVLCLLFF</sequence>
<dbReference type="PANTHER" id="PTHR12313">
    <property type="entry name" value="E3 UBIQUITIN-PROTEIN LIGASE RNF5-RELATED"/>
    <property type="match status" value="1"/>
</dbReference>
<keyword evidence="11" id="KW-0812">Transmembrane</keyword>
<name>A0AAX6FND4_IRIPA</name>
<reference evidence="14" key="2">
    <citation type="submission" date="2023-04" db="EMBL/GenBank/DDBJ databases">
        <authorList>
            <person name="Bruccoleri R.E."/>
            <person name="Oakeley E.J."/>
            <person name="Faust A.-M."/>
            <person name="Dessus-Babus S."/>
            <person name="Altorfer M."/>
            <person name="Burckhardt D."/>
            <person name="Oertli M."/>
            <person name="Naumann U."/>
            <person name="Petersen F."/>
            <person name="Wong J."/>
        </authorList>
    </citation>
    <scope>NUCLEOTIDE SEQUENCE</scope>
    <source>
        <strain evidence="14">GSM-AAB239-AS_SAM_17_03QT</strain>
        <tissue evidence="14">Leaf</tissue>
    </source>
</reference>
<dbReference type="SUPFAM" id="SSF57850">
    <property type="entry name" value="RING/U-box"/>
    <property type="match status" value="1"/>
</dbReference>
<keyword evidence="8 11" id="KW-0862">Zinc</keyword>
<evidence type="ECO:0000313" key="15">
    <source>
        <dbReference type="Proteomes" id="UP001140949"/>
    </source>
</evidence>
<dbReference type="Pfam" id="PF00097">
    <property type="entry name" value="zf-C3HC4"/>
    <property type="match status" value="1"/>
</dbReference>
<comment type="caution">
    <text evidence="14">The sequence shown here is derived from an EMBL/GenBank/DDBJ whole genome shotgun (WGS) entry which is preliminary data.</text>
</comment>
<evidence type="ECO:0000313" key="14">
    <source>
        <dbReference type="EMBL" id="KAJ6817842.1"/>
    </source>
</evidence>
<dbReference type="GO" id="GO:0005789">
    <property type="term" value="C:endoplasmic reticulum membrane"/>
    <property type="evidence" value="ECO:0007669"/>
    <property type="project" value="UniProtKB-SubCell"/>
</dbReference>
<dbReference type="InterPro" id="IPR017907">
    <property type="entry name" value="Znf_RING_CS"/>
</dbReference>
<feature type="transmembrane region" description="Helical" evidence="11">
    <location>
        <begin position="215"/>
        <end position="233"/>
    </location>
</feature>
<protein>
    <recommendedName>
        <fullName evidence="11">E3 ubiquitin-protein ligase RMA</fullName>
        <ecNumber evidence="11">2.3.2.27</ecNumber>
    </recommendedName>
    <alternativeName>
        <fullName evidence="11">Protein RING membrane-anchor</fullName>
    </alternativeName>
    <alternativeName>
        <fullName evidence="11">RING-type E3 ubiquitin transferase RMA</fullName>
    </alternativeName>
</protein>
<keyword evidence="4 11" id="KW-0808">Transferase</keyword>
<evidence type="ECO:0000259" key="13">
    <source>
        <dbReference type="PROSITE" id="PS50089"/>
    </source>
</evidence>
<dbReference type="InterPro" id="IPR045103">
    <property type="entry name" value="RNF5/RNF185-like"/>
</dbReference>
<comment type="function">
    <text evidence="11">E3 ubiquitin-protein ligase.</text>
</comment>
<dbReference type="InterPro" id="IPR001841">
    <property type="entry name" value="Znf_RING"/>
</dbReference>
<dbReference type="SMART" id="SM00184">
    <property type="entry name" value="RING"/>
    <property type="match status" value="1"/>
</dbReference>
<keyword evidence="9 11" id="KW-0472">Membrane</keyword>
<evidence type="ECO:0000256" key="4">
    <source>
        <dbReference type="ARBA" id="ARBA00022679"/>
    </source>
</evidence>
<evidence type="ECO:0000256" key="6">
    <source>
        <dbReference type="ARBA" id="ARBA00022771"/>
    </source>
</evidence>
<keyword evidence="6 10" id="KW-0863">Zinc-finger</keyword>
<gene>
    <name evidence="14" type="ORF">M6B38_409440</name>
</gene>
<evidence type="ECO:0000256" key="8">
    <source>
        <dbReference type="ARBA" id="ARBA00022833"/>
    </source>
</evidence>
<dbReference type="EMBL" id="JANAVB010027598">
    <property type="protein sequence ID" value="KAJ6817842.1"/>
    <property type="molecule type" value="Genomic_DNA"/>
</dbReference>
<keyword evidence="11" id="KW-0256">Endoplasmic reticulum</keyword>
<dbReference type="GO" id="GO:0061630">
    <property type="term" value="F:ubiquitin protein ligase activity"/>
    <property type="evidence" value="ECO:0007669"/>
    <property type="project" value="UniProtKB-UniRule"/>
</dbReference>
<dbReference type="GO" id="GO:0008270">
    <property type="term" value="F:zinc ion binding"/>
    <property type="evidence" value="ECO:0007669"/>
    <property type="project" value="UniProtKB-KW"/>
</dbReference>
<evidence type="ECO:0000256" key="11">
    <source>
        <dbReference type="RuleBase" id="RU369090"/>
    </source>
</evidence>
<evidence type="ECO:0000256" key="7">
    <source>
        <dbReference type="ARBA" id="ARBA00022786"/>
    </source>
</evidence>
<evidence type="ECO:0000256" key="10">
    <source>
        <dbReference type="PROSITE-ProRule" id="PRU00175"/>
    </source>
</evidence>
<comment type="subcellular location">
    <subcellularLocation>
        <location evidence="2">Endomembrane system</location>
    </subcellularLocation>
    <subcellularLocation>
        <location evidence="11">Endoplasmic reticulum membrane</location>
        <topology evidence="11">Single-pass type IV membrane protein</topology>
    </subcellularLocation>
</comment>